<evidence type="ECO:0000313" key="5">
    <source>
        <dbReference type="EMBL" id="GIU66482.1"/>
    </source>
</evidence>
<dbReference type="PROSITE" id="PS00519">
    <property type="entry name" value="HTH_ASNC_1"/>
    <property type="match status" value="1"/>
</dbReference>
<dbReference type="InterPro" id="IPR036388">
    <property type="entry name" value="WH-like_DNA-bd_sf"/>
</dbReference>
<reference evidence="5" key="1">
    <citation type="submission" date="2021-05" db="EMBL/GenBank/DDBJ databases">
        <authorList>
            <person name="Tanabe Y."/>
        </authorList>
    </citation>
    <scope>NUCLEOTIDE SEQUENCE</scope>
    <source>
        <strain evidence="5">BOTRYCO-1</strain>
    </source>
</reference>
<dbReference type="Pfam" id="PF13412">
    <property type="entry name" value="HTH_24"/>
    <property type="match status" value="1"/>
</dbReference>
<accession>A0ABQ4PTY8</accession>
<dbReference type="Proteomes" id="UP001161064">
    <property type="component" value="Unassembled WGS sequence"/>
</dbReference>
<keyword evidence="6" id="KW-1185">Reference proteome</keyword>
<dbReference type="EMBL" id="BPFZ01000003">
    <property type="protein sequence ID" value="GIU66482.1"/>
    <property type="molecule type" value="Genomic_DNA"/>
</dbReference>
<evidence type="ECO:0000256" key="3">
    <source>
        <dbReference type="ARBA" id="ARBA00023163"/>
    </source>
</evidence>
<dbReference type="PANTHER" id="PTHR30154:SF34">
    <property type="entry name" value="TRANSCRIPTIONAL REGULATOR AZLB"/>
    <property type="match status" value="1"/>
</dbReference>
<dbReference type="InterPro" id="IPR011991">
    <property type="entry name" value="ArsR-like_HTH"/>
</dbReference>
<keyword evidence="2" id="KW-0238">DNA-binding</keyword>
<gene>
    <name evidence="5" type="ORF">PsB1_0636</name>
</gene>
<keyword evidence="1" id="KW-0805">Transcription regulation</keyword>
<dbReference type="Pfam" id="PF01037">
    <property type="entry name" value="AsnC_trans_reg"/>
    <property type="match status" value="1"/>
</dbReference>
<dbReference type="SUPFAM" id="SSF54909">
    <property type="entry name" value="Dimeric alpha+beta barrel"/>
    <property type="match status" value="1"/>
</dbReference>
<keyword evidence="3" id="KW-0804">Transcription</keyword>
<feature type="domain" description="HTH asnC-type" evidence="4">
    <location>
        <begin position="6"/>
        <end position="67"/>
    </location>
</feature>
<evidence type="ECO:0000256" key="1">
    <source>
        <dbReference type="ARBA" id="ARBA00023015"/>
    </source>
</evidence>
<protein>
    <submittedName>
        <fullName evidence="5">AsnC family transcriptional regulator</fullName>
    </submittedName>
</protein>
<dbReference type="Gene3D" id="3.30.70.920">
    <property type="match status" value="1"/>
</dbReference>
<dbReference type="CDD" id="cd00090">
    <property type="entry name" value="HTH_ARSR"/>
    <property type="match status" value="1"/>
</dbReference>
<dbReference type="PROSITE" id="PS50956">
    <property type="entry name" value="HTH_ASNC_2"/>
    <property type="match status" value="1"/>
</dbReference>
<evidence type="ECO:0000313" key="6">
    <source>
        <dbReference type="Proteomes" id="UP001161064"/>
    </source>
</evidence>
<name>A0ABQ4PTY8_9PROT</name>
<dbReference type="InterPro" id="IPR011008">
    <property type="entry name" value="Dimeric_a/b-barrel"/>
</dbReference>
<proteinExistence type="predicted"/>
<organism evidence="5 6">
    <name type="scientific">Candidatus Phycosocius spiralis</name>
    <dbReference type="NCBI Taxonomy" id="2815099"/>
    <lineage>
        <taxon>Bacteria</taxon>
        <taxon>Pseudomonadati</taxon>
        <taxon>Pseudomonadota</taxon>
        <taxon>Alphaproteobacteria</taxon>
        <taxon>Caulobacterales</taxon>
        <taxon>Caulobacterales incertae sedis</taxon>
        <taxon>Candidatus Phycosocius</taxon>
    </lineage>
</organism>
<dbReference type="InterPro" id="IPR000485">
    <property type="entry name" value="AsnC-type_HTH_dom"/>
</dbReference>
<dbReference type="RefSeq" id="WP_284359032.1">
    <property type="nucleotide sequence ID" value="NZ_BPFZ01000003.1"/>
</dbReference>
<evidence type="ECO:0000259" key="4">
    <source>
        <dbReference type="PROSITE" id="PS50956"/>
    </source>
</evidence>
<dbReference type="PRINTS" id="PR00033">
    <property type="entry name" value="HTHASNC"/>
</dbReference>
<dbReference type="SUPFAM" id="SSF46785">
    <property type="entry name" value="Winged helix' DNA-binding domain"/>
    <property type="match status" value="1"/>
</dbReference>
<sequence>MEITSIDDKDRALLRLLQRDGRASITALADKIALSESACRRRLDLLEKAGVIEGYHAQLSAPKLGFNLTVFVSISLGTQTERDLGAFEAAARTAPEVLECWLMTGDADYLLRVAARDVADLERIHREVLTRLPCVVRVNTAIAMRAVSPQRGLPIR</sequence>
<dbReference type="InterPro" id="IPR019885">
    <property type="entry name" value="Tscrpt_reg_HTH_AsnC-type_CS"/>
</dbReference>
<reference evidence="5" key="2">
    <citation type="journal article" date="2023" name="ISME Commun">
        <title>Characterization of a bloom-associated alphaproteobacterial lineage, 'Candidatus Phycosocius': insights into freshwater algal-bacterial interactions.</title>
        <authorList>
            <person name="Tanabe Y."/>
            <person name="Yamaguchi H."/>
            <person name="Yoshida M."/>
            <person name="Kai A."/>
            <person name="Okazaki Y."/>
        </authorList>
    </citation>
    <scope>NUCLEOTIDE SEQUENCE</scope>
    <source>
        <strain evidence="5">BOTRYCO-1</strain>
    </source>
</reference>
<dbReference type="Gene3D" id="1.10.10.10">
    <property type="entry name" value="Winged helix-like DNA-binding domain superfamily/Winged helix DNA-binding domain"/>
    <property type="match status" value="1"/>
</dbReference>
<dbReference type="PANTHER" id="PTHR30154">
    <property type="entry name" value="LEUCINE-RESPONSIVE REGULATORY PROTEIN"/>
    <property type="match status" value="1"/>
</dbReference>
<dbReference type="InterPro" id="IPR019888">
    <property type="entry name" value="Tscrpt_reg_AsnC-like"/>
</dbReference>
<dbReference type="InterPro" id="IPR019887">
    <property type="entry name" value="Tscrpt_reg_AsnC/Lrp_C"/>
</dbReference>
<evidence type="ECO:0000256" key="2">
    <source>
        <dbReference type="ARBA" id="ARBA00023125"/>
    </source>
</evidence>
<comment type="caution">
    <text evidence="5">The sequence shown here is derived from an EMBL/GenBank/DDBJ whole genome shotgun (WGS) entry which is preliminary data.</text>
</comment>
<dbReference type="SMART" id="SM00344">
    <property type="entry name" value="HTH_ASNC"/>
    <property type="match status" value="1"/>
</dbReference>
<dbReference type="InterPro" id="IPR036390">
    <property type="entry name" value="WH_DNA-bd_sf"/>
</dbReference>